<dbReference type="InterPro" id="IPR036691">
    <property type="entry name" value="Endo/exonu/phosph_ase_sf"/>
</dbReference>
<dbReference type="Proteomes" id="UP000006860">
    <property type="component" value="Chromosome"/>
</dbReference>
<evidence type="ECO:0000256" key="1">
    <source>
        <dbReference type="SAM" id="MobiDB-lite"/>
    </source>
</evidence>
<evidence type="ECO:0000256" key="2">
    <source>
        <dbReference type="SAM" id="SignalP"/>
    </source>
</evidence>
<feature type="signal peptide" evidence="2">
    <location>
        <begin position="1"/>
        <end position="19"/>
    </location>
</feature>
<dbReference type="HOGENOM" id="CLU_844363_0_0_0"/>
<evidence type="ECO:0000313" key="5">
    <source>
        <dbReference type="Proteomes" id="UP000006860"/>
    </source>
</evidence>
<accession>F0SGG1</accession>
<dbReference type="InterPro" id="IPR005135">
    <property type="entry name" value="Endo/exonuclease/phosphatase"/>
</dbReference>
<evidence type="ECO:0000259" key="3">
    <source>
        <dbReference type="Pfam" id="PF03372"/>
    </source>
</evidence>
<dbReference type="Pfam" id="PF03372">
    <property type="entry name" value="Exo_endo_phos"/>
    <property type="match status" value="1"/>
</dbReference>
<dbReference type="AlphaFoldDB" id="F0SGG1"/>
<dbReference type="eggNOG" id="COG0708">
    <property type="taxonomic scope" value="Bacteria"/>
</dbReference>
<sequence>MRLLCLCLLLSSAVSSVHAEDIKVLTWNVESNRDNRTTNNPAVIARKLKLLQSTSGPYDLIGLTEVAASSAGTYTDAFAADGLEYRAFLSASGNTDRMLILVRDDRFTIEGNRAEELQNDGGSILFPGGSARQPFVVTVTDSKNDDLTFRFMVNHLNRGNSNSRQQQAKGLREWARRQTLPVVAVGDYNFDFDFRNLTGNPSMSMFMRLDPAERGLFVWNWIIPNATFTVDGATDVTRKIKLDVTFTDSNWYDPQRDGFDDFRDSLLDFIFVAGPARNWAARSNVIQLPGDFPDNDHTSDHRPVDATFAPSQTGPNIGGPHVISPGQMP</sequence>
<keyword evidence="2" id="KW-0732">Signal</keyword>
<keyword evidence="5" id="KW-1185">Reference proteome</keyword>
<dbReference type="RefSeq" id="WP_013629281.1">
    <property type="nucleotide sequence ID" value="NC_015174.1"/>
</dbReference>
<name>F0SGG1_RUBBR</name>
<protein>
    <submittedName>
        <fullName evidence="4">Endonuclease/exonuclease/phosphatase</fullName>
    </submittedName>
</protein>
<reference evidence="5" key="1">
    <citation type="submission" date="2011-02" db="EMBL/GenBank/DDBJ databases">
        <title>The complete genome of Planctomyces brasiliensis DSM 5305.</title>
        <authorList>
            <person name="Lucas S."/>
            <person name="Copeland A."/>
            <person name="Lapidus A."/>
            <person name="Bruce D."/>
            <person name="Goodwin L."/>
            <person name="Pitluck S."/>
            <person name="Kyrpides N."/>
            <person name="Mavromatis K."/>
            <person name="Pagani I."/>
            <person name="Ivanova N."/>
            <person name="Ovchinnikova G."/>
            <person name="Lu M."/>
            <person name="Detter J.C."/>
            <person name="Han C."/>
            <person name="Land M."/>
            <person name="Hauser L."/>
            <person name="Markowitz V."/>
            <person name="Cheng J.-F."/>
            <person name="Hugenholtz P."/>
            <person name="Woyke T."/>
            <person name="Wu D."/>
            <person name="Tindall B."/>
            <person name="Pomrenke H.G."/>
            <person name="Brambilla E."/>
            <person name="Klenk H.-P."/>
            <person name="Eisen J.A."/>
        </authorList>
    </citation>
    <scope>NUCLEOTIDE SEQUENCE [LARGE SCALE GENOMIC DNA]</scope>
    <source>
        <strain evidence="5">ATCC 49424 / DSM 5305 / JCM 21570 / NBRC 103401 / IFAM 1448</strain>
    </source>
</reference>
<feature type="region of interest" description="Disordered" evidence="1">
    <location>
        <begin position="306"/>
        <end position="329"/>
    </location>
</feature>
<keyword evidence="4" id="KW-0540">Nuclease</keyword>
<feature type="chain" id="PRO_5003256222" evidence="2">
    <location>
        <begin position="20"/>
        <end position="329"/>
    </location>
</feature>
<keyword evidence="4" id="KW-0255">Endonuclease</keyword>
<keyword evidence="4" id="KW-0378">Hydrolase</keyword>
<dbReference type="OrthoDB" id="278769at2"/>
<evidence type="ECO:0000313" key="4">
    <source>
        <dbReference type="EMBL" id="ADY60560.1"/>
    </source>
</evidence>
<proteinExistence type="predicted"/>
<dbReference type="EMBL" id="CP002546">
    <property type="protein sequence ID" value="ADY60560.1"/>
    <property type="molecule type" value="Genomic_DNA"/>
</dbReference>
<dbReference type="STRING" id="756272.Plabr_2962"/>
<dbReference type="KEGG" id="pbs:Plabr_2962"/>
<dbReference type="GO" id="GO:0004519">
    <property type="term" value="F:endonuclease activity"/>
    <property type="evidence" value="ECO:0007669"/>
    <property type="project" value="UniProtKB-KW"/>
</dbReference>
<dbReference type="SUPFAM" id="SSF56219">
    <property type="entry name" value="DNase I-like"/>
    <property type="match status" value="1"/>
</dbReference>
<feature type="domain" description="Endonuclease/exonuclease/phosphatase" evidence="3">
    <location>
        <begin position="25"/>
        <end position="301"/>
    </location>
</feature>
<organism evidence="4 5">
    <name type="scientific">Rubinisphaera brasiliensis (strain ATCC 49424 / DSM 5305 / JCM 21570 / IAM 15109 / NBRC 103401 / IFAM 1448)</name>
    <name type="common">Planctomyces brasiliensis</name>
    <dbReference type="NCBI Taxonomy" id="756272"/>
    <lineage>
        <taxon>Bacteria</taxon>
        <taxon>Pseudomonadati</taxon>
        <taxon>Planctomycetota</taxon>
        <taxon>Planctomycetia</taxon>
        <taxon>Planctomycetales</taxon>
        <taxon>Planctomycetaceae</taxon>
        <taxon>Rubinisphaera</taxon>
    </lineage>
</organism>
<gene>
    <name evidence="4" type="ordered locus">Plabr_2962</name>
</gene>
<dbReference type="Gene3D" id="3.60.10.10">
    <property type="entry name" value="Endonuclease/exonuclease/phosphatase"/>
    <property type="match status" value="1"/>
</dbReference>